<gene>
    <name evidence="3" type="ORF">Natoc_2637</name>
</gene>
<dbReference type="OrthoDB" id="157117at2157"/>
<dbReference type="KEGG" id="nou:Natoc_2637"/>
<dbReference type="GO" id="GO:0051920">
    <property type="term" value="F:peroxiredoxin activity"/>
    <property type="evidence" value="ECO:0007669"/>
    <property type="project" value="InterPro"/>
</dbReference>
<feature type="region of interest" description="Disordered" evidence="1">
    <location>
        <begin position="1"/>
        <end position="20"/>
    </location>
</feature>
<sequence>MADQIDDPDELPSTAGEFADDYPEVWEAYSDLGEATSEAGPIDDETKRLVKLALSIGAQSEGAVHSHVRRGLDEDVDPEALKQVAALSIPTLGFPQAMAAISWIEDLTDEDEGEA</sequence>
<keyword evidence="4" id="KW-1185">Reference proteome</keyword>
<feature type="compositionally biased region" description="Acidic residues" evidence="1">
    <location>
        <begin position="1"/>
        <end position="10"/>
    </location>
</feature>
<evidence type="ECO:0000313" key="4">
    <source>
        <dbReference type="Proteomes" id="UP000010878"/>
    </source>
</evidence>
<dbReference type="Gene3D" id="1.20.1290.10">
    <property type="entry name" value="AhpD-like"/>
    <property type="match status" value="1"/>
</dbReference>
<evidence type="ECO:0000313" key="3">
    <source>
        <dbReference type="EMBL" id="AGB38399.1"/>
    </source>
</evidence>
<protein>
    <submittedName>
        <fullName evidence="3">Uncharacterized protein, gamma-carboxymuconolactone decarboxylase subunit like protein</fullName>
    </submittedName>
</protein>
<evidence type="ECO:0000256" key="1">
    <source>
        <dbReference type="SAM" id="MobiDB-lite"/>
    </source>
</evidence>
<dbReference type="Pfam" id="PF02627">
    <property type="entry name" value="CMD"/>
    <property type="match status" value="1"/>
</dbReference>
<feature type="domain" description="Carboxymuconolactone decarboxylase-like" evidence="2">
    <location>
        <begin position="23"/>
        <end position="106"/>
    </location>
</feature>
<dbReference type="PANTHER" id="PTHR33930:SF2">
    <property type="entry name" value="BLR3452 PROTEIN"/>
    <property type="match status" value="1"/>
</dbReference>
<dbReference type="GeneID" id="14404424"/>
<reference evidence="3 4" key="1">
    <citation type="submission" date="2012-11" db="EMBL/GenBank/DDBJ databases">
        <title>FINISHED of Natronococcus occultus SP4, DSM 3396.</title>
        <authorList>
            <consortium name="DOE Joint Genome Institute"/>
            <person name="Eisen J."/>
            <person name="Huntemann M."/>
            <person name="Wei C.-L."/>
            <person name="Han J."/>
            <person name="Detter J.C."/>
            <person name="Han C."/>
            <person name="Tapia R."/>
            <person name="Chen A."/>
            <person name="Kyrpides N."/>
            <person name="Mavromatis K."/>
            <person name="Markowitz V."/>
            <person name="Szeto E."/>
            <person name="Ivanova N."/>
            <person name="Mikhailova N."/>
            <person name="Ovchinnikova G."/>
            <person name="Pagani I."/>
            <person name="Pati A."/>
            <person name="Goodwin L."/>
            <person name="Nordberg H.P."/>
            <person name="Cantor M.N."/>
            <person name="Hua S.X."/>
            <person name="Woyke T."/>
            <person name="Eisen J."/>
            <person name="Klenk H.-P."/>
            <person name="Klenk H.-P."/>
        </authorList>
    </citation>
    <scope>NUCLEOTIDE SEQUENCE [LARGE SCALE GENOMIC DNA]</scope>
    <source>
        <strain evidence="3 4">SP4</strain>
    </source>
</reference>
<dbReference type="HOGENOM" id="CLU_160008_0_0_2"/>
<proteinExistence type="predicted"/>
<dbReference type="InterPro" id="IPR029032">
    <property type="entry name" value="AhpD-like"/>
</dbReference>
<dbReference type="PANTHER" id="PTHR33930">
    <property type="entry name" value="ALKYL HYDROPEROXIDE REDUCTASE AHPD"/>
    <property type="match status" value="1"/>
</dbReference>
<dbReference type="AlphaFoldDB" id="L0K225"/>
<dbReference type="eggNOG" id="arCOG02148">
    <property type="taxonomic scope" value="Archaea"/>
</dbReference>
<name>L0K225_9EURY</name>
<dbReference type="STRING" id="694430.Natoc_2637"/>
<evidence type="ECO:0000259" key="2">
    <source>
        <dbReference type="Pfam" id="PF02627"/>
    </source>
</evidence>
<dbReference type="InterPro" id="IPR003779">
    <property type="entry name" value="CMD-like"/>
</dbReference>
<dbReference type="EMBL" id="CP003929">
    <property type="protein sequence ID" value="AGB38399.1"/>
    <property type="molecule type" value="Genomic_DNA"/>
</dbReference>
<dbReference type="RefSeq" id="WP_015321839.1">
    <property type="nucleotide sequence ID" value="NC_019974.1"/>
</dbReference>
<dbReference type="SUPFAM" id="SSF69118">
    <property type="entry name" value="AhpD-like"/>
    <property type="match status" value="1"/>
</dbReference>
<dbReference type="Proteomes" id="UP000010878">
    <property type="component" value="Chromosome"/>
</dbReference>
<organism evidence="3 4">
    <name type="scientific">Natronococcus occultus SP4</name>
    <dbReference type="NCBI Taxonomy" id="694430"/>
    <lineage>
        <taxon>Archaea</taxon>
        <taxon>Methanobacteriati</taxon>
        <taxon>Methanobacteriota</taxon>
        <taxon>Stenosarchaea group</taxon>
        <taxon>Halobacteria</taxon>
        <taxon>Halobacteriales</taxon>
        <taxon>Natrialbaceae</taxon>
        <taxon>Natronococcus</taxon>
    </lineage>
</organism>
<accession>L0K225</accession>